<organism evidence="1 2">
    <name type="scientific">Citrus sinensis</name>
    <name type="common">Sweet orange</name>
    <name type="synonym">Citrus aurantium var. sinensis</name>
    <dbReference type="NCBI Taxonomy" id="2711"/>
    <lineage>
        <taxon>Eukaryota</taxon>
        <taxon>Viridiplantae</taxon>
        <taxon>Streptophyta</taxon>
        <taxon>Embryophyta</taxon>
        <taxon>Tracheophyta</taxon>
        <taxon>Spermatophyta</taxon>
        <taxon>Magnoliopsida</taxon>
        <taxon>eudicotyledons</taxon>
        <taxon>Gunneridae</taxon>
        <taxon>Pentapetalae</taxon>
        <taxon>rosids</taxon>
        <taxon>malvids</taxon>
        <taxon>Sapindales</taxon>
        <taxon>Rutaceae</taxon>
        <taxon>Aurantioideae</taxon>
        <taxon>Citrus</taxon>
    </lineage>
</organism>
<reference evidence="1 2" key="1">
    <citation type="submission" date="2014-04" db="EMBL/GenBank/DDBJ databases">
        <authorList>
            <consortium name="International Citrus Genome Consortium"/>
            <person name="Gmitter F."/>
            <person name="Chen C."/>
            <person name="Farmerie W."/>
            <person name="Harkins T."/>
            <person name="Desany B."/>
            <person name="Mohiuddin M."/>
            <person name="Kodira C."/>
            <person name="Borodovsky M."/>
            <person name="Lomsadze A."/>
            <person name="Burns P."/>
            <person name="Jenkins J."/>
            <person name="Prochnik S."/>
            <person name="Shu S."/>
            <person name="Chapman J."/>
            <person name="Pitluck S."/>
            <person name="Schmutz J."/>
            <person name="Rokhsar D."/>
        </authorList>
    </citation>
    <scope>NUCLEOTIDE SEQUENCE</scope>
</reference>
<dbReference type="AlphaFoldDB" id="A0A067FDK5"/>
<protein>
    <recommendedName>
        <fullName evidence="3">Leucine-rich repeat-containing N-terminal plant-type domain-containing protein</fullName>
    </recommendedName>
</protein>
<dbReference type="Proteomes" id="UP000027120">
    <property type="component" value="Unassembled WGS sequence"/>
</dbReference>
<sequence length="28" mass="3398">MEYLDLSDNQLSEEIPHCSRYWQSLKVL</sequence>
<gene>
    <name evidence="1" type="ORF">CISIN_1g0393942mg</name>
</gene>
<evidence type="ECO:0000313" key="1">
    <source>
        <dbReference type="EMBL" id="KDO65494.1"/>
    </source>
</evidence>
<dbReference type="EMBL" id="KK784903">
    <property type="protein sequence ID" value="KDO65494.1"/>
    <property type="molecule type" value="Genomic_DNA"/>
</dbReference>
<proteinExistence type="predicted"/>
<keyword evidence="2" id="KW-1185">Reference proteome</keyword>
<accession>A0A067FDK5</accession>
<feature type="non-terminal residue" evidence="1">
    <location>
        <position position="28"/>
    </location>
</feature>
<name>A0A067FDK5_CITSI</name>
<evidence type="ECO:0008006" key="3">
    <source>
        <dbReference type="Google" id="ProtNLM"/>
    </source>
</evidence>
<evidence type="ECO:0000313" key="2">
    <source>
        <dbReference type="Proteomes" id="UP000027120"/>
    </source>
</evidence>